<evidence type="ECO:0000256" key="4">
    <source>
        <dbReference type="PROSITE-ProRule" id="PRU00322"/>
    </source>
</evidence>
<reference evidence="7 8" key="1">
    <citation type="submission" date="2024-10" db="EMBL/GenBank/DDBJ databases">
        <title>Updated reference genomes for cyclostephanoid diatoms.</title>
        <authorList>
            <person name="Roberts W.R."/>
            <person name="Alverson A.J."/>
        </authorList>
    </citation>
    <scope>NUCLEOTIDE SEQUENCE [LARGE SCALE GENOMIC DNA]</scope>
    <source>
        <strain evidence="7 8">AJA228-03</strain>
    </source>
</reference>
<dbReference type="PROSITE" id="PS01358">
    <property type="entry name" value="ZF_RANBP2_1"/>
    <property type="match status" value="2"/>
</dbReference>
<organism evidence="7 8">
    <name type="scientific">Cyclostephanos tholiformis</name>
    <dbReference type="NCBI Taxonomy" id="382380"/>
    <lineage>
        <taxon>Eukaryota</taxon>
        <taxon>Sar</taxon>
        <taxon>Stramenopiles</taxon>
        <taxon>Ochrophyta</taxon>
        <taxon>Bacillariophyta</taxon>
        <taxon>Coscinodiscophyceae</taxon>
        <taxon>Thalassiosirophycidae</taxon>
        <taxon>Stephanodiscales</taxon>
        <taxon>Stephanodiscaceae</taxon>
        <taxon>Cyclostephanos</taxon>
    </lineage>
</organism>
<feature type="compositionally biased region" description="Basic and acidic residues" evidence="5">
    <location>
        <begin position="500"/>
        <end position="509"/>
    </location>
</feature>
<feature type="region of interest" description="Disordered" evidence="5">
    <location>
        <begin position="721"/>
        <end position="792"/>
    </location>
</feature>
<keyword evidence="1" id="KW-0479">Metal-binding</keyword>
<feature type="domain" description="RanBP2-type" evidence="6">
    <location>
        <begin position="377"/>
        <end position="407"/>
    </location>
</feature>
<evidence type="ECO:0000259" key="6">
    <source>
        <dbReference type="PROSITE" id="PS50199"/>
    </source>
</evidence>
<feature type="compositionally biased region" description="Basic and acidic residues" evidence="5">
    <location>
        <begin position="132"/>
        <end position="148"/>
    </location>
</feature>
<dbReference type="GO" id="GO:0008270">
    <property type="term" value="F:zinc ion binding"/>
    <property type="evidence" value="ECO:0007669"/>
    <property type="project" value="UniProtKB-KW"/>
</dbReference>
<feature type="compositionally biased region" description="Basic and acidic residues" evidence="5">
    <location>
        <begin position="279"/>
        <end position="293"/>
    </location>
</feature>
<keyword evidence="2 4" id="KW-0863">Zinc-finger</keyword>
<evidence type="ECO:0000313" key="8">
    <source>
        <dbReference type="Proteomes" id="UP001530377"/>
    </source>
</evidence>
<feature type="region of interest" description="Disordered" evidence="5">
    <location>
        <begin position="1196"/>
        <end position="1219"/>
    </location>
</feature>
<dbReference type="Proteomes" id="UP001530377">
    <property type="component" value="Unassembled WGS sequence"/>
</dbReference>
<dbReference type="AlphaFoldDB" id="A0ABD3SS04"/>
<dbReference type="EMBL" id="JALLPB020000009">
    <property type="protein sequence ID" value="KAL3827017.1"/>
    <property type="molecule type" value="Genomic_DNA"/>
</dbReference>
<proteinExistence type="predicted"/>
<feature type="compositionally biased region" description="Low complexity" evidence="5">
    <location>
        <begin position="24"/>
        <end position="42"/>
    </location>
</feature>
<feature type="region of interest" description="Disordered" evidence="5">
    <location>
        <begin position="474"/>
        <end position="509"/>
    </location>
</feature>
<dbReference type="Gene3D" id="2.30.30.380">
    <property type="entry name" value="Zn-finger domain of Sec23/24"/>
    <property type="match status" value="2"/>
</dbReference>
<comment type="caution">
    <text evidence="7">The sequence shown here is derived from an EMBL/GenBank/DDBJ whole genome shotgun (WGS) entry which is preliminary data.</text>
</comment>
<feature type="domain" description="RanBP2-type" evidence="6">
    <location>
        <begin position="507"/>
        <end position="537"/>
    </location>
</feature>
<protein>
    <recommendedName>
        <fullName evidence="6">RanBP2-type domain-containing protein</fullName>
    </recommendedName>
</protein>
<feature type="region of interest" description="Disordered" evidence="5">
    <location>
        <begin position="91"/>
        <end position="305"/>
    </location>
</feature>
<gene>
    <name evidence="7" type="ORF">ACHAXA_007524</name>
</gene>
<feature type="compositionally biased region" description="Basic and acidic residues" evidence="5">
    <location>
        <begin position="721"/>
        <end position="733"/>
    </location>
</feature>
<keyword evidence="3" id="KW-0862">Zinc</keyword>
<evidence type="ECO:0000256" key="3">
    <source>
        <dbReference type="ARBA" id="ARBA00022833"/>
    </source>
</evidence>
<feature type="compositionally biased region" description="Polar residues" evidence="5">
    <location>
        <begin position="575"/>
        <end position="600"/>
    </location>
</feature>
<name>A0ABD3SS04_9STRA</name>
<feature type="region of interest" description="Disordered" evidence="5">
    <location>
        <begin position="411"/>
        <end position="446"/>
    </location>
</feature>
<evidence type="ECO:0000256" key="2">
    <source>
        <dbReference type="ARBA" id="ARBA00022771"/>
    </source>
</evidence>
<feature type="compositionally biased region" description="Polar residues" evidence="5">
    <location>
        <begin position="738"/>
        <end position="748"/>
    </location>
</feature>
<evidence type="ECO:0000256" key="5">
    <source>
        <dbReference type="SAM" id="MobiDB-lite"/>
    </source>
</evidence>
<evidence type="ECO:0000256" key="1">
    <source>
        <dbReference type="ARBA" id="ARBA00022723"/>
    </source>
</evidence>
<feature type="region of interest" description="Disordered" evidence="5">
    <location>
        <begin position="1"/>
        <end position="56"/>
    </location>
</feature>
<keyword evidence="8" id="KW-1185">Reference proteome</keyword>
<dbReference type="InterPro" id="IPR036443">
    <property type="entry name" value="Znf_RanBP2_sf"/>
</dbReference>
<dbReference type="InterPro" id="IPR001876">
    <property type="entry name" value="Znf_RanBP2"/>
</dbReference>
<dbReference type="PROSITE" id="PS50199">
    <property type="entry name" value="ZF_RANBP2_2"/>
    <property type="match status" value="2"/>
</dbReference>
<feature type="region of interest" description="Disordered" evidence="5">
    <location>
        <begin position="555"/>
        <end position="600"/>
    </location>
</feature>
<feature type="compositionally biased region" description="Basic and acidic residues" evidence="5">
    <location>
        <begin position="475"/>
        <end position="485"/>
    </location>
</feature>
<dbReference type="SMART" id="SM00547">
    <property type="entry name" value="ZnF_RBZ"/>
    <property type="match status" value="2"/>
</dbReference>
<feature type="compositionally biased region" description="Polar residues" evidence="5">
    <location>
        <begin position="159"/>
        <end position="170"/>
    </location>
</feature>
<evidence type="ECO:0000313" key="7">
    <source>
        <dbReference type="EMBL" id="KAL3827017.1"/>
    </source>
</evidence>
<accession>A0ABD3SS04</accession>
<feature type="compositionally biased region" description="Basic and acidic residues" evidence="5">
    <location>
        <begin position="370"/>
        <end position="380"/>
    </location>
</feature>
<feature type="region of interest" description="Disordered" evidence="5">
    <location>
        <begin position="346"/>
        <end position="386"/>
    </location>
</feature>
<feature type="non-terminal residue" evidence="7">
    <location>
        <position position="1219"/>
    </location>
</feature>
<dbReference type="Pfam" id="PF00641">
    <property type="entry name" value="Zn_ribbon_RanBP"/>
    <property type="match status" value="2"/>
</dbReference>
<feature type="compositionally biased region" description="Gly residues" evidence="5">
    <location>
        <begin position="119"/>
        <end position="131"/>
    </location>
</feature>
<sequence length="1219" mass="132690">MTGQKRKRPTTTTTSDGGSSFANPSITSKSPSKSASSSSSSSNHARQRLQRGAKDKVYAERLAASIDNIVEDPVVVAPDGTSERSAGVLVVAASSGGGEGDDDAMVGDDARRRRDGNNTPGGGLVAIGGGRRPVDGEQHAGIADDRGMTADTAILEESSIPSRNCGINNKNIRRRGHEKTTRGSREPSSAGSRRRRRAGGGGVERIIIPPRWPLSHPSVTIADEKSSSSSDVVMLASSFRGVTTGEKSSFPKSDVPKKRRRARRSSGWADQEEEGTSNNEHDGKRPTTTEHVHSGSTDDDAPSAIDCVDSIDDAIVHSSNVVASTGLFNHDNNDGGGGASSLSAREFAEQHGPSAKRHVNQRPPTYYLGPKKDSPSRPSKDWSCNQCTLRNSNRRKKCQACGINRLLTLGTTDNGTLTAPDESPPGDNVGVCYGEENDDRSSSTPQSALVVDSVIGLACGLDNHKNIMDQEAFSSEEKRVERDPFVKQIASKPSPRNFKPKKDNPSRLSKDWSCNQCTLLNSNRRKKCQACGFRRHSAMEDEGALALDQSQNGNDVGVFIEHNDDDNDGRSSSSTPQTASVNSDNHISCDSEQCSQNGESQQQSQLALAVTDGLAPSASALREAKAVKVNIIVGQEHITLLSDVCDPTTGIENGTMRPNDSMANHVAGSLSYQLMAYVPTPDFSRVKGLTYNESISNGTNKVEHHHTTVNSKDYEVALREEKNSKDNDHRVDLDDSTNDSTAFTQRSSLFEAESRHDSGTMQDDAGNANVNEQASIPKKPKTNEFEPHTSPSKSFRAVILLSSSNRDDFDDNVSPLYHYDSYKPSTISCHDACNLSLIDENVQHQPDSSGDKTLIDGRENFSRPGWTADKSAIELVQTNSYQSIREGQSNDSPCMQMTQQPTFDYFSQASIVSLRSTSNVTSRAVEMFEDRQKSLEVLQDGTQVNIGIGAIDRPTPGDIKHCDQDSKHFAQRCHEDTDKPSTIFCHDACNLSLNGENVQRQPDSSGDKTLIDGRENCSRRGWTADKSAIKLVQTNSYQSIRGGQSNDSPCMQMTQQPTFDYFSQASIESLRSTSNVTSRAVEMFEDRQKSLEVLQDGTQVNIGIGAIDRPTPGDIKHCDQDSKHFAQRCHEDTDKPSTIFCHDACNLSLNGENVQRQPDSSGDKTLIDGRENCSRRGWTADKSAIELVQTNSYQSIRGGQSNDSPCMQMTQQPTFDYFS</sequence>
<dbReference type="SUPFAM" id="SSF90209">
    <property type="entry name" value="Ran binding protein zinc finger-like"/>
    <property type="match status" value="2"/>
</dbReference>